<gene>
    <name evidence="1" type="ORF">ACFP1Z_00305</name>
</gene>
<comment type="caution">
    <text evidence="1">The sequence shown here is derived from an EMBL/GenBank/DDBJ whole genome shotgun (WGS) entry which is preliminary data.</text>
</comment>
<dbReference type="Proteomes" id="UP001596083">
    <property type="component" value="Unassembled WGS sequence"/>
</dbReference>
<dbReference type="Pfam" id="PF10604">
    <property type="entry name" value="Polyketide_cyc2"/>
    <property type="match status" value="1"/>
</dbReference>
<dbReference type="InterPro" id="IPR023393">
    <property type="entry name" value="START-like_dom_sf"/>
</dbReference>
<dbReference type="SUPFAM" id="SSF55961">
    <property type="entry name" value="Bet v1-like"/>
    <property type="match status" value="1"/>
</dbReference>
<keyword evidence="2" id="KW-1185">Reference proteome</keyword>
<sequence length="181" mass="20239">MTSNTFENRPLFLTSADVRVSATPEDVYAVISDLPRCGEWSEECRGGEWISGEPATVGAVFQGENLRSPDVVSWAPVVRGTWHTRCEVVAAEPGRTFRWAMLDDAGRKQESVWAFDITADGDGSVLTHHFRMDAPTEGIVGITSEMDDAEKRRFLREWGEKISHDLVTTLDRIKAVVEKRV</sequence>
<evidence type="ECO:0000313" key="1">
    <source>
        <dbReference type="EMBL" id="MFC5718621.1"/>
    </source>
</evidence>
<dbReference type="InterPro" id="IPR019587">
    <property type="entry name" value="Polyketide_cyclase/dehydratase"/>
</dbReference>
<organism evidence="1 2">
    <name type="scientific">Streptomyces gamaensis</name>
    <dbReference type="NCBI Taxonomy" id="1763542"/>
    <lineage>
        <taxon>Bacteria</taxon>
        <taxon>Bacillati</taxon>
        <taxon>Actinomycetota</taxon>
        <taxon>Actinomycetes</taxon>
        <taxon>Kitasatosporales</taxon>
        <taxon>Streptomycetaceae</taxon>
        <taxon>Streptomyces</taxon>
    </lineage>
</organism>
<name>A0ABW0YT39_9ACTN</name>
<dbReference type="CDD" id="cd07812">
    <property type="entry name" value="SRPBCC"/>
    <property type="match status" value="1"/>
</dbReference>
<dbReference type="Gene3D" id="3.30.530.20">
    <property type="match status" value="1"/>
</dbReference>
<protein>
    <submittedName>
        <fullName evidence="1">SRPBCC family protein</fullName>
    </submittedName>
</protein>
<accession>A0ABW0YT39</accession>
<proteinExistence type="predicted"/>
<reference evidence="2" key="1">
    <citation type="journal article" date="2019" name="Int. J. Syst. Evol. Microbiol.">
        <title>The Global Catalogue of Microorganisms (GCM) 10K type strain sequencing project: providing services to taxonomists for standard genome sequencing and annotation.</title>
        <authorList>
            <consortium name="The Broad Institute Genomics Platform"/>
            <consortium name="The Broad Institute Genome Sequencing Center for Infectious Disease"/>
            <person name="Wu L."/>
            <person name="Ma J."/>
        </authorList>
    </citation>
    <scope>NUCLEOTIDE SEQUENCE [LARGE SCALE GENOMIC DNA]</scope>
    <source>
        <strain evidence="2">CGMCC 4.7304</strain>
    </source>
</reference>
<dbReference type="RefSeq" id="WP_390313589.1">
    <property type="nucleotide sequence ID" value="NZ_JBHSPB010000001.1"/>
</dbReference>
<dbReference type="EMBL" id="JBHSPB010000001">
    <property type="protein sequence ID" value="MFC5718621.1"/>
    <property type="molecule type" value="Genomic_DNA"/>
</dbReference>
<evidence type="ECO:0000313" key="2">
    <source>
        <dbReference type="Proteomes" id="UP001596083"/>
    </source>
</evidence>